<reference evidence="7 8" key="1">
    <citation type="journal article" date="2013" name="BMC Genomics">
        <title>Reconstruction of the lipid metabolism for the microalga Monoraphidium neglectum from its genome sequence reveals characteristics suitable for biofuel production.</title>
        <authorList>
            <person name="Bogen C."/>
            <person name="Al-Dilaimi A."/>
            <person name="Albersmeier A."/>
            <person name="Wichmann J."/>
            <person name="Grundmann M."/>
            <person name="Rupp O."/>
            <person name="Lauersen K.J."/>
            <person name="Blifernez-Klassen O."/>
            <person name="Kalinowski J."/>
            <person name="Goesmann A."/>
            <person name="Mussgnug J.H."/>
            <person name="Kruse O."/>
        </authorList>
    </citation>
    <scope>NUCLEOTIDE SEQUENCE [LARGE SCALE GENOMIC DNA]</scope>
    <source>
        <strain evidence="7 8">SAG 48.87</strain>
    </source>
</reference>
<dbReference type="InterPro" id="IPR050660">
    <property type="entry name" value="NEK_Ser/Thr_kinase"/>
</dbReference>
<dbReference type="KEGG" id="mng:MNEG_15369"/>
<proteinExistence type="predicted"/>
<dbReference type="PANTHER" id="PTHR43671:SF66">
    <property type="entry name" value="SERINE_THREONINE-PROTEIN KINASE NEK2"/>
    <property type="match status" value="1"/>
</dbReference>
<keyword evidence="1 7" id="KW-0808">Transferase</keyword>
<feature type="domain" description="Protein kinase" evidence="6">
    <location>
        <begin position="40"/>
        <end position="322"/>
    </location>
</feature>
<dbReference type="PROSITE" id="PS50011">
    <property type="entry name" value="PROTEIN_KINASE_DOM"/>
    <property type="match status" value="1"/>
</dbReference>
<dbReference type="SMART" id="SM00220">
    <property type="entry name" value="S_TKc"/>
    <property type="match status" value="1"/>
</dbReference>
<evidence type="ECO:0000313" key="8">
    <source>
        <dbReference type="Proteomes" id="UP000054498"/>
    </source>
</evidence>
<organism evidence="7 8">
    <name type="scientific">Monoraphidium neglectum</name>
    <dbReference type="NCBI Taxonomy" id="145388"/>
    <lineage>
        <taxon>Eukaryota</taxon>
        <taxon>Viridiplantae</taxon>
        <taxon>Chlorophyta</taxon>
        <taxon>core chlorophytes</taxon>
        <taxon>Chlorophyceae</taxon>
        <taxon>CS clade</taxon>
        <taxon>Sphaeropleales</taxon>
        <taxon>Selenastraceae</taxon>
        <taxon>Monoraphidium</taxon>
    </lineage>
</organism>
<dbReference type="PROSITE" id="PS00108">
    <property type="entry name" value="PROTEIN_KINASE_ST"/>
    <property type="match status" value="1"/>
</dbReference>
<dbReference type="EMBL" id="KK105483">
    <property type="protein sequence ID" value="KIY92594.1"/>
    <property type="molecule type" value="Genomic_DNA"/>
</dbReference>
<dbReference type="Gene3D" id="3.30.200.20">
    <property type="entry name" value="Phosphorylase Kinase, domain 1"/>
    <property type="match status" value="1"/>
</dbReference>
<dbReference type="GO" id="GO:0005524">
    <property type="term" value="F:ATP binding"/>
    <property type="evidence" value="ECO:0007669"/>
    <property type="project" value="UniProtKB-KW"/>
</dbReference>
<dbReference type="AlphaFoldDB" id="A0A0D2LL74"/>
<dbReference type="Proteomes" id="UP000054498">
    <property type="component" value="Unassembled WGS sequence"/>
</dbReference>
<keyword evidence="4" id="KW-0067">ATP-binding</keyword>
<dbReference type="InterPro" id="IPR011009">
    <property type="entry name" value="Kinase-like_dom_sf"/>
</dbReference>
<sequence length="322" mass="32634">MAETLEGASRAAGPEGAPPPALAALARPELAALMVDASRVALGRRLGAGAHATVYAAALLPAEDGARGAAGRARPGGRLVAKCLDRTGPGHLGQVAREIELLALAGRHPNILQLHGWFWRPPPPDGAGPGAASAGRDGDGLGAAAGGGGGGAGRAPVLCLLLERCEGGTLGAILKSRAGAGDAEAPPQPFPEDTVMGWFVQLLLALDRLHSIHVCHRDIKPENILLCGGHRILKLADLGVSTLLDSANPLAETCMGTPAYTAPEVIAGRPYSTAADVWSAGCTLVEMAARRPAFDARGLPQAMPTAPPTSAGPAAARQPPRH</sequence>
<feature type="region of interest" description="Disordered" evidence="5">
    <location>
        <begin position="298"/>
        <end position="322"/>
    </location>
</feature>
<feature type="compositionally biased region" description="Low complexity" evidence="5">
    <location>
        <begin position="302"/>
        <end position="316"/>
    </location>
</feature>
<dbReference type="RefSeq" id="XP_013891614.1">
    <property type="nucleotide sequence ID" value="XM_014036160.1"/>
</dbReference>
<dbReference type="GeneID" id="25733023"/>
<protein>
    <submittedName>
        <fullName evidence="7">NIMA (Never in mitosisa)-related kinase</fullName>
        <ecNumber evidence="7">2.7.11.1</ecNumber>
    </submittedName>
</protein>
<keyword evidence="3 7" id="KW-0418">Kinase</keyword>
<dbReference type="PANTHER" id="PTHR43671">
    <property type="entry name" value="SERINE/THREONINE-PROTEIN KINASE NEK"/>
    <property type="match status" value="1"/>
</dbReference>
<keyword evidence="2" id="KW-0547">Nucleotide-binding</keyword>
<dbReference type="Gene3D" id="1.10.510.10">
    <property type="entry name" value="Transferase(Phosphotransferase) domain 1"/>
    <property type="match status" value="1"/>
</dbReference>
<dbReference type="InterPro" id="IPR000719">
    <property type="entry name" value="Prot_kinase_dom"/>
</dbReference>
<evidence type="ECO:0000256" key="4">
    <source>
        <dbReference type="ARBA" id="ARBA00022840"/>
    </source>
</evidence>
<dbReference type="GO" id="GO:0004674">
    <property type="term" value="F:protein serine/threonine kinase activity"/>
    <property type="evidence" value="ECO:0007669"/>
    <property type="project" value="UniProtKB-EC"/>
</dbReference>
<dbReference type="STRING" id="145388.A0A0D2LL74"/>
<name>A0A0D2LL74_9CHLO</name>
<keyword evidence="8" id="KW-1185">Reference proteome</keyword>
<dbReference type="EC" id="2.7.11.1" evidence="7"/>
<dbReference type="SUPFAM" id="SSF56112">
    <property type="entry name" value="Protein kinase-like (PK-like)"/>
    <property type="match status" value="1"/>
</dbReference>
<evidence type="ECO:0000313" key="7">
    <source>
        <dbReference type="EMBL" id="KIY92594.1"/>
    </source>
</evidence>
<dbReference type="InterPro" id="IPR008271">
    <property type="entry name" value="Ser/Thr_kinase_AS"/>
</dbReference>
<evidence type="ECO:0000256" key="1">
    <source>
        <dbReference type="ARBA" id="ARBA00022679"/>
    </source>
</evidence>
<dbReference type="Pfam" id="PF00069">
    <property type="entry name" value="Pkinase"/>
    <property type="match status" value="1"/>
</dbReference>
<evidence type="ECO:0000259" key="6">
    <source>
        <dbReference type="PROSITE" id="PS50011"/>
    </source>
</evidence>
<feature type="region of interest" description="Disordered" evidence="5">
    <location>
        <begin position="1"/>
        <end position="20"/>
    </location>
</feature>
<evidence type="ECO:0000256" key="2">
    <source>
        <dbReference type="ARBA" id="ARBA00022741"/>
    </source>
</evidence>
<dbReference type="OrthoDB" id="248923at2759"/>
<accession>A0A0D2LL74</accession>
<evidence type="ECO:0000256" key="5">
    <source>
        <dbReference type="SAM" id="MobiDB-lite"/>
    </source>
</evidence>
<gene>
    <name evidence="7" type="ORF">MNEG_15369</name>
</gene>
<evidence type="ECO:0000256" key="3">
    <source>
        <dbReference type="ARBA" id="ARBA00022777"/>
    </source>
</evidence>